<dbReference type="SUPFAM" id="SSF52540">
    <property type="entry name" value="P-loop containing nucleoside triphosphate hydrolases"/>
    <property type="match status" value="1"/>
</dbReference>
<reference evidence="1" key="2">
    <citation type="submission" date="2020-09" db="EMBL/GenBank/DDBJ databases">
        <authorList>
            <person name="Sun Q."/>
            <person name="Zhou Y."/>
        </authorList>
    </citation>
    <scope>NUCLEOTIDE SEQUENCE</scope>
    <source>
        <strain evidence="1">CGMCC 1.12987</strain>
    </source>
</reference>
<organism evidence="1 2">
    <name type="scientific">Paenibacillus abyssi</name>
    <dbReference type="NCBI Taxonomy" id="1340531"/>
    <lineage>
        <taxon>Bacteria</taxon>
        <taxon>Bacillati</taxon>
        <taxon>Bacillota</taxon>
        <taxon>Bacilli</taxon>
        <taxon>Bacillales</taxon>
        <taxon>Paenibacillaceae</taxon>
        <taxon>Paenibacillus</taxon>
    </lineage>
</organism>
<dbReference type="Proteomes" id="UP000644756">
    <property type="component" value="Unassembled WGS sequence"/>
</dbReference>
<reference evidence="1" key="1">
    <citation type="journal article" date="2014" name="Int. J. Syst. Evol. Microbiol.">
        <title>Complete genome sequence of Corynebacterium casei LMG S-19264T (=DSM 44701T), isolated from a smear-ripened cheese.</title>
        <authorList>
            <consortium name="US DOE Joint Genome Institute (JGI-PGF)"/>
            <person name="Walter F."/>
            <person name="Albersmeier A."/>
            <person name="Kalinowski J."/>
            <person name="Ruckert C."/>
        </authorList>
    </citation>
    <scope>NUCLEOTIDE SEQUENCE</scope>
    <source>
        <strain evidence="1">CGMCC 1.12987</strain>
    </source>
</reference>
<proteinExistence type="predicted"/>
<keyword evidence="2" id="KW-1185">Reference proteome</keyword>
<dbReference type="Gene3D" id="3.40.50.300">
    <property type="entry name" value="P-loop containing nucleotide triphosphate hydrolases"/>
    <property type="match status" value="1"/>
</dbReference>
<evidence type="ECO:0000313" key="2">
    <source>
        <dbReference type="Proteomes" id="UP000644756"/>
    </source>
</evidence>
<gene>
    <name evidence="1" type="ORF">GCM10010916_34110</name>
</gene>
<name>A0A917LD48_9BACL</name>
<comment type="caution">
    <text evidence="1">The sequence shown here is derived from an EMBL/GenBank/DDBJ whole genome shotgun (WGS) entry which is preliminary data.</text>
</comment>
<dbReference type="AlphaFoldDB" id="A0A917LD48"/>
<evidence type="ECO:0000313" key="1">
    <source>
        <dbReference type="EMBL" id="GGG14386.1"/>
    </source>
</evidence>
<dbReference type="InterPro" id="IPR027417">
    <property type="entry name" value="P-loop_NTPase"/>
</dbReference>
<sequence>MRKLIFFIGPAAAGKTTLAKAFAKKHRTALLDMDTLLRPAAETIMTLSGHDPNDRDSPVYKQHCRDLGYRITMDAALENLDLHLDAYVVGPFTKEINDPQWLENELAKIGASLNDVDIKAVFVYLPDDQHYHQRITLRGSLLDVWKLENWDSFSPSLKRHEIKWKLPRHSILYFDNSGPLSESKLSIIEQFLNGKLQ</sequence>
<accession>A0A917LD48</accession>
<dbReference type="RefSeq" id="WP_188532271.1">
    <property type="nucleotide sequence ID" value="NZ_BMGR01000011.1"/>
</dbReference>
<protein>
    <submittedName>
        <fullName evidence="1">ATPase</fullName>
    </submittedName>
</protein>
<dbReference type="EMBL" id="BMGR01000011">
    <property type="protein sequence ID" value="GGG14386.1"/>
    <property type="molecule type" value="Genomic_DNA"/>
</dbReference>